<organism evidence="2 3">
    <name type="scientific">Thermohalobaculum xanthum</name>
    <dbReference type="NCBI Taxonomy" id="2753746"/>
    <lineage>
        <taxon>Bacteria</taxon>
        <taxon>Pseudomonadati</taxon>
        <taxon>Pseudomonadota</taxon>
        <taxon>Alphaproteobacteria</taxon>
        <taxon>Rhodobacterales</taxon>
        <taxon>Paracoccaceae</taxon>
        <taxon>Thermohalobaculum</taxon>
    </lineage>
</organism>
<evidence type="ECO:0000313" key="2">
    <source>
        <dbReference type="EMBL" id="MBK0397912.1"/>
    </source>
</evidence>
<feature type="transmembrane region" description="Helical" evidence="1">
    <location>
        <begin position="132"/>
        <end position="151"/>
    </location>
</feature>
<feature type="transmembrane region" description="Helical" evidence="1">
    <location>
        <begin position="44"/>
        <end position="63"/>
    </location>
</feature>
<keyword evidence="3" id="KW-1185">Reference proteome</keyword>
<proteinExistence type="predicted"/>
<dbReference type="AlphaFoldDB" id="A0A8J7M547"/>
<dbReference type="PANTHER" id="PTHR34989:SF1">
    <property type="entry name" value="PROTEIN HDED"/>
    <property type="match status" value="1"/>
</dbReference>
<keyword evidence="1" id="KW-1133">Transmembrane helix</keyword>
<dbReference type="RefSeq" id="WP_200606225.1">
    <property type="nucleotide sequence ID" value="NZ_JAEHHL010000001.1"/>
</dbReference>
<dbReference type="InterPro" id="IPR005325">
    <property type="entry name" value="DUF308_memb"/>
</dbReference>
<evidence type="ECO:0000313" key="3">
    <source>
        <dbReference type="Proteomes" id="UP000655420"/>
    </source>
</evidence>
<evidence type="ECO:0000256" key="1">
    <source>
        <dbReference type="SAM" id="Phobius"/>
    </source>
</evidence>
<sequence>MDNMLKIEEMPEALRRNSVWLLVLGGVLVVGGTCAVLSPFVASVFVLSIIGVVFLFAGVAQIVQAFGAQGWKGGTLHVLAGVLYTVGGLLVLFKPLAGLMAVTLVVVATFLAGGVVRLVAGWQLRPEDGWGWIVLSGLASTLAGVVIWANFPASAVVVLGLIAGFSFIMEGWGMIVLGLAARRLGGMAGGKGEPQS</sequence>
<feature type="transmembrane region" description="Helical" evidence="1">
    <location>
        <begin position="20"/>
        <end position="38"/>
    </location>
</feature>
<reference evidence="2" key="1">
    <citation type="submission" date="2020-12" db="EMBL/GenBank/DDBJ databases">
        <title>Bacterial taxonomy.</title>
        <authorList>
            <person name="Pan X."/>
        </authorList>
    </citation>
    <scope>NUCLEOTIDE SEQUENCE</scope>
    <source>
        <strain evidence="2">M0105</strain>
    </source>
</reference>
<feature type="transmembrane region" description="Helical" evidence="1">
    <location>
        <begin position="99"/>
        <end position="120"/>
    </location>
</feature>
<gene>
    <name evidence="2" type="ORF">H0I76_01815</name>
</gene>
<dbReference type="EMBL" id="JAEHHL010000001">
    <property type="protein sequence ID" value="MBK0397912.1"/>
    <property type="molecule type" value="Genomic_DNA"/>
</dbReference>
<keyword evidence="1" id="KW-0812">Transmembrane</keyword>
<keyword evidence="1" id="KW-0472">Membrane</keyword>
<accession>A0A8J7M547</accession>
<protein>
    <submittedName>
        <fullName evidence="2">HdeD family acid-resistance protein</fullName>
    </submittedName>
</protein>
<dbReference type="Proteomes" id="UP000655420">
    <property type="component" value="Unassembled WGS sequence"/>
</dbReference>
<dbReference type="GO" id="GO:0005886">
    <property type="term" value="C:plasma membrane"/>
    <property type="evidence" value="ECO:0007669"/>
    <property type="project" value="TreeGrafter"/>
</dbReference>
<dbReference type="PANTHER" id="PTHR34989">
    <property type="entry name" value="PROTEIN HDED"/>
    <property type="match status" value="1"/>
</dbReference>
<feature type="transmembrane region" description="Helical" evidence="1">
    <location>
        <begin position="75"/>
        <end position="93"/>
    </location>
</feature>
<feature type="transmembrane region" description="Helical" evidence="1">
    <location>
        <begin position="157"/>
        <end position="181"/>
    </location>
</feature>
<name>A0A8J7M547_9RHOB</name>
<dbReference type="InterPro" id="IPR052712">
    <property type="entry name" value="Acid_resist_chaperone_HdeD"/>
</dbReference>
<comment type="caution">
    <text evidence="2">The sequence shown here is derived from an EMBL/GenBank/DDBJ whole genome shotgun (WGS) entry which is preliminary data.</text>
</comment>
<dbReference type="Pfam" id="PF03729">
    <property type="entry name" value="DUF308"/>
    <property type="match status" value="1"/>
</dbReference>